<dbReference type="Proteomes" id="UP000297753">
    <property type="component" value="Unassembled WGS sequence"/>
</dbReference>
<dbReference type="Gene3D" id="3.40.50.10140">
    <property type="entry name" value="Toll/interleukin-1 receptor homology (TIR) domain"/>
    <property type="match status" value="1"/>
</dbReference>
<name>A0A4Y8W8K5_9VIBR</name>
<keyword evidence="3" id="KW-0675">Receptor</keyword>
<evidence type="ECO:0000259" key="2">
    <source>
        <dbReference type="PROSITE" id="PS51534"/>
    </source>
</evidence>
<gene>
    <name evidence="3" type="ORF">ELS82_23120</name>
</gene>
<feature type="domain" description="SEFIR" evidence="2">
    <location>
        <begin position="3"/>
        <end position="136"/>
    </location>
</feature>
<dbReference type="OrthoDB" id="5149141at2"/>
<dbReference type="InterPro" id="IPR000157">
    <property type="entry name" value="TIR_dom"/>
</dbReference>
<protein>
    <submittedName>
        <fullName evidence="3">Toll/interleukin-1 receptor domain-containing protein</fullName>
    </submittedName>
</protein>
<dbReference type="InterPro" id="IPR013568">
    <property type="entry name" value="SEFIR_dom"/>
</dbReference>
<comment type="caution">
    <text evidence="3">The sequence shown here is derived from an EMBL/GenBank/DDBJ whole genome shotgun (WGS) entry which is preliminary data.</text>
</comment>
<dbReference type="SUPFAM" id="SSF52200">
    <property type="entry name" value="Toll/Interleukin receptor TIR domain"/>
    <property type="match status" value="1"/>
</dbReference>
<evidence type="ECO:0000313" key="3">
    <source>
        <dbReference type="EMBL" id="TFH89270.1"/>
    </source>
</evidence>
<accession>A0A4Y8W8K5</accession>
<dbReference type="GO" id="GO:0007165">
    <property type="term" value="P:signal transduction"/>
    <property type="evidence" value="ECO:0007669"/>
    <property type="project" value="InterPro"/>
</dbReference>
<dbReference type="RefSeq" id="WP_134837537.1">
    <property type="nucleotide sequence ID" value="NZ_SATR01000086.1"/>
</dbReference>
<dbReference type="InterPro" id="IPR035897">
    <property type="entry name" value="Toll_tir_struct_dom_sf"/>
</dbReference>
<keyword evidence="4" id="KW-1185">Reference proteome</keyword>
<dbReference type="PROSITE" id="PS50104">
    <property type="entry name" value="TIR"/>
    <property type="match status" value="1"/>
</dbReference>
<reference evidence="3 4" key="1">
    <citation type="submission" date="2019-01" db="EMBL/GenBank/DDBJ databases">
        <title>Vibrio BEI176 sp. nov, a marine bacterium isolated from China: eastern marignal seas.</title>
        <authorList>
            <person name="Li B."/>
        </authorList>
    </citation>
    <scope>NUCLEOTIDE SEQUENCE [LARGE SCALE GENOMIC DNA]</scope>
    <source>
        <strain evidence="3 4">BEI176</strain>
    </source>
</reference>
<evidence type="ECO:0000313" key="4">
    <source>
        <dbReference type="Proteomes" id="UP000297753"/>
    </source>
</evidence>
<proteinExistence type="predicted"/>
<dbReference type="PROSITE" id="PS51534">
    <property type="entry name" value="SEFIR"/>
    <property type="match status" value="1"/>
</dbReference>
<dbReference type="Pfam" id="PF13676">
    <property type="entry name" value="TIR_2"/>
    <property type="match status" value="1"/>
</dbReference>
<organism evidence="3 4">
    <name type="scientific">Vibrio ouci</name>
    <dbReference type="NCBI Taxonomy" id="2499078"/>
    <lineage>
        <taxon>Bacteria</taxon>
        <taxon>Pseudomonadati</taxon>
        <taxon>Pseudomonadota</taxon>
        <taxon>Gammaproteobacteria</taxon>
        <taxon>Vibrionales</taxon>
        <taxon>Vibrionaceae</taxon>
        <taxon>Vibrio</taxon>
    </lineage>
</organism>
<feature type="domain" description="TIR" evidence="1">
    <location>
        <begin position="2"/>
        <end position="148"/>
    </location>
</feature>
<dbReference type="AlphaFoldDB" id="A0A4Y8W8K5"/>
<evidence type="ECO:0000259" key="1">
    <source>
        <dbReference type="PROSITE" id="PS50104"/>
    </source>
</evidence>
<dbReference type="EMBL" id="SATR01000086">
    <property type="protein sequence ID" value="TFH89270.1"/>
    <property type="molecule type" value="Genomic_DNA"/>
</dbReference>
<sequence>MQVPKVFFSYSHDSEEHKAWVLALATRLEENGVAVTLDQWDLRVGDDLPYFMESGLTDADRVVLICTESYVKKANDMRSGGVGYEKMIITAQIMADLGSNRVIPIVVNNDSPNKTPTFVSSKLYLSFEPLDYENSYCELISNLWGKSVKPRPKRGSSPFAREVSPINPITFDVPASFSNPATKSKVTVNPTANNGRYWVGEGEMAFELYWSRCGSGSIWIYNDPESIHSLSIVPESFKEISDIVDATDSSFYLEERSSSLRVGEIAVLQNTNGYYLALKVEQVLYRSRHGDDKDELTISYVIAPAKSTSFSKFA</sequence>